<keyword evidence="2" id="KW-0695">RNA-directed DNA polymerase</keyword>
<keyword evidence="3" id="KW-1185">Reference proteome</keyword>
<evidence type="ECO:0000256" key="1">
    <source>
        <dbReference type="SAM" id="MobiDB-lite"/>
    </source>
</evidence>
<reference evidence="2 3" key="1">
    <citation type="journal article" date="2021" name="Elife">
        <title>Chloroplast acquisition without the gene transfer in kleptoplastic sea slugs, Plakobranchus ocellatus.</title>
        <authorList>
            <person name="Maeda T."/>
            <person name="Takahashi S."/>
            <person name="Yoshida T."/>
            <person name="Shimamura S."/>
            <person name="Takaki Y."/>
            <person name="Nagai Y."/>
            <person name="Toyoda A."/>
            <person name="Suzuki Y."/>
            <person name="Arimoto A."/>
            <person name="Ishii H."/>
            <person name="Satoh N."/>
            <person name="Nishiyama T."/>
            <person name="Hasebe M."/>
            <person name="Maruyama T."/>
            <person name="Minagawa J."/>
            <person name="Obokata J."/>
            <person name="Shigenobu S."/>
        </authorList>
    </citation>
    <scope>NUCLEOTIDE SEQUENCE [LARGE SCALE GENOMIC DNA]</scope>
</reference>
<sequence>MHENWYFEQYDDATFSTMTPSIPPRASRNTPTPHSRQRGGSVAKRERAILAQLRCKGKSPILQKYLHDIGASPCDACLQCGQSPDDLHHALYDCPEVDFFWSLIPGDPMESLWESPVEMIEFLRASQRLPIA</sequence>
<protein>
    <submittedName>
        <fullName evidence="2">Reverse transcriptase</fullName>
    </submittedName>
</protein>
<dbReference type="Proteomes" id="UP000762676">
    <property type="component" value="Unassembled WGS sequence"/>
</dbReference>
<dbReference type="GO" id="GO:0003964">
    <property type="term" value="F:RNA-directed DNA polymerase activity"/>
    <property type="evidence" value="ECO:0007669"/>
    <property type="project" value="UniProtKB-KW"/>
</dbReference>
<keyword evidence="2" id="KW-0808">Transferase</keyword>
<evidence type="ECO:0000313" key="2">
    <source>
        <dbReference type="EMBL" id="GFS14824.1"/>
    </source>
</evidence>
<organism evidence="2 3">
    <name type="scientific">Elysia marginata</name>
    <dbReference type="NCBI Taxonomy" id="1093978"/>
    <lineage>
        <taxon>Eukaryota</taxon>
        <taxon>Metazoa</taxon>
        <taxon>Spiralia</taxon>
        <taxon>Lophotrochozoa</taxon>
        <taxon>Mollusca</taxon>
        <taxon>Gastropoda</taxon>
        <taxon>Heterobranchia</taxon>
        <taxon>Euthyneura</taxon>
        <taxon>Panpulmonata</taxon>
        <taxon>Sacoglossa</taxon>
        <taxon>Placobranchoidea</taxon>
        <taxon>Plakobranchidae</taxon>
        <taxon>Elysia</taxon>
    </lineage>
</organism>
<comment type="caution">
    <text evidence="2">The sequence shown here is derived from an EMBL/GenBank/DDBJ whole genome shotgun (WGS) entry which is preliminary data.</text>
</comment>
<name>A0AAV4IWI9_9GAST</name>
<evidence type="ECO:0000313" key="3">
    <source>
        <dbReference type="Proteomes" id="UP000762676"/>
    </source>
</evidence>
<feature type="region of interest" description="Disordered" evidence="1">
    <location>
        <begin position="16"/>
        <end position="43"/>
    </location>
</feature>
<accession>A0AAV4IWI9</accession>
<proteinExistence type="predicted"/>
<gene>
    <name evidence="2" type="ORF">ElyMa_003172100</name>
</gene>
<dbReference type="AlphaFoldDB" id="A0AAV4IWI9"/>
<keyword evidence="2" id="KW-0548">Nucleotidyltransferase</keyword>
<dbReference type="EMBL" id="BMAT01006548">
    <property type="protein sequence ID" value="GFS14824.1"/>
    <property type="molecule type" value="Genomic_DNA"/>
</dbReference>